<evidence type="ECO:0000256" key="5">
    <source>
        <dbReference type="ARBA" id="ARBA00023002"/>
    </source>
</evidence>
<dbReference type="InterPro" id="IPR012675">
    <property type="entry name" value="Beta-grasp_dom_sf"/>
</dbReference>
<dbReference type="InterPro" id="IPR017938">
    <property type="entry name" value="Riboflavin_synthase-like_b-brl"/>
</dbReference>
<dbReference type="SUPFAM" id="SSF54292">
    <property type="entry name" value="2Fe-2S ferredoxin-like"/>
    <property type="match status" value="1"/>
</dbReference>
<dbReference type="PROSITE" id="PS00197">
    <property type="entry name" value="2FE2S_FER_1"/>
    <property type="match status" value="1"/>
</dbReference>
<keyword evidence="7" id="KW-0411">Iron-sulfur</keyword>
<evidence type="ECO:0000256" key="1">
    <source>
        <dbReference type="ARBA" id="ARBA00001974"/>
    </source>
</evidence>
<keyword evidence="2" id="KW-0285">Flavoprotein</keyword>
<gene>
    <name evidence="10" type="ORF">KBO27_07930</name>
</gene>
<keyword evidence="11" id="KW-1185">Reference proteome</keyword>
<feature type="domain" description="2Fe-2S ferredoxin-type" evidence="8">
    <location>
        <begin position="213"/>
        <end position="292"/>
    </location>
</feature>
<dbReference type="Gene3D" id="3.40.50.80">
    <property type="entry name" value="Nucleotide-binding domain of ferredoxin-NADP reductase (FNR) module"/>
    <property type="match status" value="1"/>
</dbReference>
<evidence type="ECO:0000313" key="10">
    <source>
        <dbReference type="EMBL" id="MBQ0923870.1"/>
    </source>
</evidence>
<dbReference type="Gene3D" id="2.40.30.10">
    <property type="entry name" value="Translation factors"/>
    <property type="match status" value="1"/>
</dbReference>
<evidence type="ECO:0000256" key="7">
    <source>
        <dbReference type="ARBA" id="ARBA00023014"/>
    </source>
</evidence>
<keyword evidence="6" id="KW-0408">Iron</keyword>
<evidence type="ECO:0000259" key="8">
    <source>
        <dbReference type="PROSITE" id="PS51085"/>
    </source>
</evidence>
<evidence type="ECO:0000256" key="3">
    <source>
        <dbReference type="ARBA" id="ARBA00022714"/>
    </source>
</evidence>
<dbReference type="RefSeq" id="WP_210969336.1">
    <property type="nucleotide sequence ID" value="NZ_JAGPXE010000003.1"/>
</dbReference>
<keyword evidence="3" id="KW-0001">2Fe-2S</keyword>
<feature type="domain" description="FAD-binding FR-type" evidence="9">
    <location>
        <begin position="1"/>
        <end position="99"/>
    </location>
</feature>
<dbReference type="PANTHER" id="PTHR47354">
    <property type="entry name" value="NADH OXIDOREDUCTASE HCR"/>
    <property type="match status" value="1"/>
</dbReference>
<organism evidence="10 11">
    <name type="scientific">Saccharopolyspora endophytica</name>
    <dbReference type="NCBI Taxonomy" id="543886"/>
    <lineage>
        <taxon>Bacteria</taxon>
        <taxon>Bacillati</taxon>
        <taxon>Actinomycetota</taxon>
        <taxon>Actinomycetes</taxon>
        <taxon>Pseudonocardiales</taxon>
        <taxon>Pseudonocardiaceae</taxon>
        <taxon>Saccharopolyspora</taxon>
    </lineage>
</organism>
<dbReference type="SUPFAM" id="SSF63380">
    <property type="entry name" value="Riboflavin synthase domain-like"/>
    <property type="match status" value="1"/>
</dbReference>
<keyword evidence="4" id="KW-0479">Metal-binding</keyword>
<sequence>MQKAIIDDISSIADGVAALTLVGAGEPLAAWGPGAHIDVTLPNWLTRQYSLCGDPGAEDYRIAVRRERLSRGGSEYVHDHLRPGRELDISRPRNTFPLIPAPEYLFIAGGIGITPILPMMRAAVTSAAAATLVHCGRSMPFADELRREHGDRVRFGRPDMAELAAGLGPETLVYCCGPEPMLAAAEAAFPADRLHVERFRPRTRTFAPDTAFEAVCARSGRTVPVEADESLLNALRFAGFPVSSGCREGVCGSCELRYLDGEPEHRDEIGAAEGRLYPCVSRSRTDRLTLDL</sequence>
<evidence type="ECO:0000256" key="2">
    <source>
        <dbReference type="ARBA" id="ARBA00022630"/>
    </source>
</evidence>
<dbReference type="EMBL" id="JAGPXE010000003">
    <property type="protein sequence ID" value="MBQ0923870.1"/>
    <property type="molecule type" value="Genomic_DNA"/>
</dbReference>
<dbReference type="InterPro" id="IPR039261">
    <property type="entry name" value="FNR_nucleotide-bd"/>
</dbReference>
<dbReference type="SUPFAM" id="SSF52343">
    <property type="entry name" value="Ferredoxin reductase-like, C-terminal NADP-linked domain"/>
    <property type="match status" value="1"/>
</dbReference>
<dbReference type="Proteomes" id="UP000674084">
    <property type="component" value="Unassembled WGS sequence"/>
</dbReference>
<dbReference type="PRINTS" id="PR00409">
    <property type="entry name" value="PHDIOXRDTASE"/>
</dbReference>
<reference evidence="10 11" key="1">
    <citation type="submission" date="2021-04" db="EMBL/GenBank/DDBJ databases">
        <title>Whole-genome sequencing of Saccharopolyspora endophytica KCTC 19397.</title>
        <authorList>
            <person name="Ay H."/>
            <person name="Saygin H."/>
            <person name="Sahin N."/>
        </authorList>
    </citation>
    <scope>NUCLEOTIDE SEQUENCE [LARGE SCALE GENOMIC DNA]</scope>
    <source>
        <strain evidence="10 11">KCTC 19397</strain>
    </source>
</reference>
<name>A0ABS5DC55_9PSEU</name>
<keyword evidence="5" id="KW-0560">Oxidoreductase</keyword>
<dbReference type="CDD" id="cd00207">
    <property type="entry name" value="fer2"/>
    <property type="match status" value="1"/>
</dbReference>
<dbReference type="PROSITE" id="PS51384">
    <property type="entry name" value="FAD_FR"/>
    <property type="match status" value="1"/>
</dbReference>
<accession>A0ABS5DC55</accession>
<evidence type="ECO:0000259" key="9">
    <source>
        <dbReference type="PROSITE" id="PS51384"/>
    </source>
</evidence>
<dbReference type="Pfam" id="PF00111">
    <property type="entry name" value="Fer2"/>
    <property type="match status" value="1"/>
</dbReference>
<dbReference type="CDD" id="cd06185">
    <property type="entry name" value="PDR_like"/>
    <property type="match status" value="1"/>
</dbReference>
<dbReference type="InterPro" id="IPR017927">
    <property type="entry name" value="FAD-bd_FR_type"/>
</dbReference>
<dbReference type="Gene3D" id="3.10.20.30">
    <property type="match status" value="1"/>
</dbReference>
<protein>
    <submittedName>
        <fullName evidence="10">Oxidoreductase</fullName>
    </submittedName>
</protein>
<dbReference type="PANTHER" id="PTHR47354:SF1">
    <property type="entry name" value="CARNITINE MONOOXYGENASE REDUCTASE SUBUNIT"/>
    <property type="match status" value="1"/>
</dbReference>
<evidence type="ECO:0000256" key="4">
    <source>
        <dbReference type="ARBA" id="ARBA00022723"/>
    </source>
</evidence>
<dbReference type="InterPro" id="IPR001041">
    <property type="entry name" value="2Fe-2S_ferredoxin-type"/>
</dbReference>
<evidence type="ECO:0000313" key="11">
    <source>
        <dbReference type="Proteomes" id="UP000674084"/>
    </source>
</evidence>
<proteinExistence type="predicted"/>
<comment type="cofactor">
    <cofactor evidence="1">
        <name>FAD</name>
        <dbReference type="ChEBI" id="CHEBI:57692"/>
    </cofactor>
</comment>
<dbReference type="InterPro" id="IPR036010">
    <property type="entry name" value="2Fe-2S_ferredoxin-like_sf"/>
</dbReference>
<dbReference type="PROSITE" id="PS51085">
    <property type="entry name" value="2FE2S_FER_2"/>
    <property type="match status" value="1"/>
</dbReference>
<dbReference type="InterPro" id="IPR006058">
    <property type="entry name" value="2Fe2S_fd_BS"/>
</dbReference>
<comment type="caution">
    <text evidence="10">The sequence shown here is derived from an EMBL/GenBank/DDBJ whole genome shotgun (WGS) entry which is preliminary data.</text>
</comment>
<dbReference type="InterPro" id="IPR050415">
    <property type="entry name" value="MRET"/>
</dbReference>
<evidence type="ECO:0000256" key="6">
    <source>
        <dbReference type="ARBA" id="ARBA00023004"/>
    </source>
</evidence>